<dbReference type="EMBL" id="HBGF01050676">
    <property type="protein sequence ID" value="CAD9153140.1"/>
    <property type="molecule type" value="Transcribed_RNA"/>
</dbReference>
<reference evidence="2" key="1">
    <citation type="submission" date="2021-01" db="EMBL/GenBank/DDBJ databases">
        <authorList>
            <person name="Corre E."/>
            <person name="Pelletier E."/>
            <person name="Niang G."/>
            <person name="Scheremetjew M."/>
            <person name="Finn R."/>
            <person name="Kale V."/>
            <person name="Holt S."/>
            <person name="Cochrane G."/>
            <person name="Meng A."/>
            <person name="Brown T."/>
            <person name="Cohen L."/>
        </authorList>
    </citation>
    <scope>NUCLEOTIDE SEQUENCE</scope>
    <source>
        <strain evidence="2">CCAP 1951/1</strain>
    </source>
</reference>
<proteinExistence type="predicted"/>
<evidence type="ECO:0000313" key="2">
    <source>
        <dbReference type="EMBL" id="CAD9153140.1"/>
    </source>
</evidence>
<evidence type="ECO:0000256" key="1">
    <source>
        <dbReference type="SAM" id="SignalP"/>
    </source>
</evidence>
<organism evidence="2">
    <name type="scientific">Neobodo designis</name>
    <name type="common">Flagellated protozoan</name>
    <name type="synonym">Bodo designis</name>
    <dbReference type="NCBI Taxonomy" id="312471"/>
    <lineage>
        <taxon>Eukaryota</taxon>
        <taxon>Discoba</taxon>
        <taxon>Euglenozoa</taxon>
        <taxon>Kinetoplastea</taxon>
        <taxon>Metakinetoplastina</taxon>
        <taxon>Neobodonida</taxon>
        <taxon>Neobodo</taxon>
    </lineage>
</organism>
<feature type="chain" id="PRO_5030790732" description="EGF-like domain-containing protein" evidence="1">
    <location>
        <begin position="23"/>
        <end position="336"/>
    </location>
</feature>
<accession>A0A7S1R0R8</accession>
<protein>
    <recommendedName>
        <fullName evidence="3">EGF-like domain-containing protein</fullName>
    </recommendedName>
</protein>
<gene>
    <name evidence="2" type="ORF">NDES1114_LOCUS33961</name>
</gene>
<dbReference type="AlphaFoldDB" id="A0A7S1R0R8"/>
<feature type="signal peptide" evidence="1">
    <location>
        <begin position="1"/>
        <end position="22"/>
    </location>
</feature>
<keyword evidence="1" id="KW-0732">Signal</keyword>
<evidence type="ECO:0008006" key="3">
    <source>
        <dbReference type="Google" id="ProtNLM"/>
    </source>
</evidence>
<name>A0A7S1R0R8_NEODS</name>
<sequence length="336" mass="35380">MMNRATACAVVLLLALQNAAYAQLMCQRADVPCTHNLACNATGAEHSCRCSYPIIPAAEGRRNPHSSSEAGYPSSVRCRGVYGVCQTMCLTDADCRTDYSWNDCTACYNGQCSQPTCAADGVVECKYNSDCGPMNASSTCACAQTAGQPYTCQRVGADRCNTKCKDDGDCVTTTQWRPCDMCDMAIHLCTSRSCGSRCTTDAQCADTSCPACVAGTCQVPAGTCGGNCSAASDCAHSGCTVCEYGPDGFQKLCQSANGCGNPCAGMDDCDSGECNYCDPDGGFTCDEYVAGKSRGPAPGTAAYHELVRRQREQVANGTLKLLRGTQRALSLFRGRN</sequence>